<evidence type="ECO:0000313" key="2">
    <source>
        <dbReference type="EMBL" id="VAX41009.1"/>
    </source>
</evidence>
<gene>
    <name evidence="2" type="ORF">MNBD_PLANCTO02-3018</name>
</gene>
<name>A0A3B1DF96_9ZZZZ</name>
<feature type="region of interest" description="Disordered" evidence="1">
    <location>
        <begin position="1"/>
        <end position="38"/>
    </location>
</feature>
<accession>A0A3B1DF96</accession>
<dbReference type="AlphaFoldDB" id="A0A3B1DF96"/>
<organism evidence="2">
    <name type="scientific">hydrothermal vent metagenome</name>
    <dbReference type="NCBI Taxonomy" id="652676"/>
    <lineage>
        <taxon>unclassified sequences</taxon>
        <taxon>metagenomes</taxon>
        <taxon>ecological metagenomes</taxon>
    </lineage>
</organism>
<protein>
    <submittedName>
        <fullName evidence="2">Uncharacterized protein</fullName>
    </submittedName>
</protein>
<reference evidence="2" key="1">
    <citation type="submission" date="2018-06" db="EMBL/GenBank/DDBJ databases">
        <authorList>
            <person name="Zhirakovskaya E."/>
        </authorList>
    </citation>
    <scope>NUCLEOTIDE SEQUENCE</scope>
</reference>
<feature type="compositionally biased region" description="Basic residues" evidence="1">
    <location>
        <begin position="1"/>
        <end position="23"/>
    </location>
</feature>
<feature type="non-terminal residue" evidence="2">
    <location>
        <position position="1"/>
    </location>
</feature>
<dbReference type="EMBL" id="UOGL01000503">
    <property type="protein sequence ID" value="VAX41009.1"/>
    <property type="molecule type" value="Genomic_DNA"/>
</dbReference>
<sequence>HKKGFRVKRMTQKRLEKRKRKNSKRIEKQKQKLQRRLKHRIPDDVSKPMFKASNFKYELADKMQAMSYGGIGLIHKLARNIGYLTTPKD</sequence>
<proteinExistence type="predicted"/>
<evidence type="ECO:0000256" key="1">
    <source>
        <dbReference type="SAM" id="MobiDB-lite"/>
    </source>
</evidence>